<feature type="signal peptide" evidence="1">
    <location>
        <begin position="1"/>
        <end position="21"/>
    </location>
</feature>
<protein>
    <submittedName>
        <fullName evidence="3">Uncharacterized protein LOC113462684 isoform X1</fullName>
    </submittedName>
</protein>
<organism evidence="2 3">
    <name type="scientific">Phoenix dactylifera</name>
    <name type="common">Date palm</name>
    <dbReference type="NCBI Taxonomy" id="42345"/>
    <lineage>
        <taxon>Eukaryota</taxon>
        <taxon>Viridiplantae</taxon>
        <taxon>Streptophyta</taxon>
        <taxon>Embryophyta</taxon>
        <taxon>Tracheophyta</taxon>
        <taxon>Spermatophyta</taxon>
        <taxon>Magnoliopsida</taxon>
        <taxon>Liliopsida</taxon>
        <taxon>Arecaceae</taxon>
        <taxon>Coryphoideae</taxon>
        <taxon>Phoeniceae</taxon>
        <taxon>Phoenix</taxon>
    </lineage>
</organism>
<accession>A0A8B8J4I3</accession>
<keyword evidence="2" id="KW-1185">Reference proteome</keyword>
<evidence type="ECO:0000313" key="3">
    <source>
        <dbReference type="RefSeq" id="XP_026660220.2"/>
    </source>
</evidence>
<gene>
    <name evidence="3" type="primary">LOC113462684</name>
</gene>
<proteinExistence type="predicted"/>
<dbReference type="PANTHER" id="PTHR31170:SF25">
    <property type="entry name" value="BNAA09G04570D PROTEIN"/>
    <property type="match status" value="1"/>
</dbReference>
<dbReference type="InterPro" id="IPR004158">
    <property type="entry name" value="DUF247_pln"/>
</dbReference>
<dbReference type="KEGG" id="pda:113462684"/>
<evidence type="ECO:0000313" key="2">
    <source>
        <dbReference type="Proteomes" id="UP000228380"/>
    </source>
</evidence>
<name>A0A8B8J4I3_PHODC</name>
<sequence length="392" mass="44443">MLPYMLACAVWLSLHMLSSQPANIKGAMDSSEKTKGKEKVETMEVSKTISSVGGERNPSAAGGLSPGDILATDVWAEKMLDKIKVVLQKPPSYTASKSISTAPASTEDRDKKLYEPRAVAIGPYHRKAENNYFRITDEHKLWCVKEVIVLAKKKKEEVIVFHQKLKEEEEEVIGEFLRKFVGKMKEREEDAVKFYRKHYGTGYNFRMDSQSFLEMLMLDSCFILFALSLRYDIAKVIPILFGLGDITWAPRDIVEASELVKTDLLLLNNQIPFFILEDVFKMKNDIDPTKKMQNGGTEGNGSIRKVAFEFFSFLDLGGNSSQDTETTEVDHLLDLYHMYLKPPVHPGRSLLGDILPFIDPPRSLPSATKLQQKSAVNFKVKKWKVCRKAYLT</sequence>
<dbReference type="RefSeq" id="XP_026660220.2">
    <property type="nucleotide sequence ID" value="XM_026804419.2"/>
</dbReference>
<keyword evidence="1" id="KW-0732">Signal</keyword>
<evidence type="ECO:0000256" key="1">
    <source>
        <dbReference type="SAM" id="SignalP"/>
    </source>
</evidence>
<reference evidence="3" key="1">
    <citation type="submission" date="2025-08" db="UniProtKB">
        <authorList>
            <consortium name="RefSeq"/>
        </authorList>
    </citation>
    <scope>IDENTIFICATION</scope>
    <source>
        <tissue evidence="3">Young leaves</tissue>
    </source>
</reference>
<dbReference type="GeneID" id="113462684"/>
<dbReference type="AlphaFoldDB" id="A0A8B8J4I3"/>
<dbReference type="OrthoDB" id="630095at2759"/>
<feature type="chain" id="PRO_5034580494" evidence="1">
    <location>
        <begin position="22"/>
        <end position="392"/>
    </location>
</feature>
<dbReference type="Pfam" id="PF03140">
    <property type="entry name" value="DUF247"/>
    <property type="match status" value="1"/>
</dbReference>
<dbReference type="PANTHER" id="PTHR31170">
    <property type="entry name" value="BNAC04G53230D PROTEIN"/>
    <property type="match status" value="1"/>
</dbReference>
<dbReference type="Proteomes" id="UP000228380">
    <property type="component" value="Unplaced"/>
</dbReference>